<accession>A0ABN1D355</accession>
<keyword evidence="1" id="KW-1133">Transmembrane helix</keyword>
<dbReference type="RefSeq" id="WP_009944981.1">
    <property type="nucleotide sequence ID" value="NZ_BAAAGS010000022.1"/>
</dbReference>
<proteinExistence type="predicted"/>
<sequence length="75" mass="8368">MVKQNRPEKRSRGVSPRVVTGLVLVALAVVFILENRHVVDIRVFVPVVTMPLWTALVAVMLVGIVVGLLLNRQKR</sequence>
<protein>
    <recommendedName>
        <fullName evidence="4">Lipopolysaccharide assembly protein A domain-containing protein</fullName>
    </recommendedName>
</protein>
<evidence type="ECO:0008006" key="4">
    <source>
        <dbReference type="Google" id="ProtNLM"/>
    </source>
</evidence>
<evidence type="ECO:0000313" key="3">
    <source>
        <dbReference type="Proteomes" id="UP001500729"/>
    </source>
</evidence>
<keyword evidence="1" id="KW-0472">Membrane</keyword>
<dbReference type="Proteomes" id="UP001500729">
    <property type="component" value="Unassembled WGS sequence"/>
</dbReference>
<evidence type="ECO:0000256" key="1">
    <source>
        <dbReference type="SAM" id="Phobius"/>
    </source>
</evidence>
<keyword evidence="3" id="KW-1185">Reference proteome</keyword>
<evidence type="ECO:0000313" key="2">
    <source>
        <dbReference type="EMBL" id="GAA0532940.1"/>
    </source>
</evidence>
<feature type="transmembrane region" description="Helical" evidence="1">
    <location>
        <begin position="52"/>
        <end position="70"/>
    </location>
</feature>
<organism evidence="2 3">
    <name type="scientific">Saccharopolyspora erythraea</name>
    <name type="common">Streptomyces erythraeus</name>
    <dbReference type="NCBI Taxonomy" id="1836"/>
    <lineage>
        <taxon>Bacteria</taxon>
        <taxon>Bacillati</taxon>
        <taxon>Actinomycetota</taxon>
        <taxon>Actinomycetes</taxon>
        <taxon>Pseudonocardiales</taxon>
        <taxon>Pseudonocardiaceae</taxon>
        <taxon>Saccharopolyspora</taxon>
    </lineage>
</organism>
<dbReference type="EMBL" id="BAAAGS010000022">
    <property type="protein sequence ID" value="GAA0532940.1"/>
    <property type="molecule type" value="Genomic_DNA"/>
</dbReference>
<keyword evidence="1" id="KW-0812">Transmembrane</keyword>
<feature type="transmembrane region" description="Helical" evidence="1">
    <location>
        <begin position="14"/>
        <end position="32"/>
    </location>
</feature>
<reference evidence="2 3" key="1">
    <citation type="journal article" date="2019" name="Int. J. Syst. Evol. Microbiol.">
        <title>The Global Catalogue of Microorganisms (GCM) 10K type strain sequencing project: providing services to taxonomists for standard genome sequencing and annotation.</title>
        <authorList>
            <consortium name="The Broad Institute Genomics Platform"/>
            <consortium name="The Broad Institute Genome Sequencing Center for Infectious Disease"/>
            <person name="Wu L."/>
            <person name="Ma J."/>
        </authorList>
    </citation>
    <scope>NUCLEOTIDE SEQUENCE [LARGE SCALE GENOMIC DNA]</scope>
    <source>
        <strain evidence="2 3">JCM 10303</strain>
    </source>
</reference>
<comment type="caution">
    <text evidence="2">The sequence shown here is derived from an EMBL/GenBank/DDBJ whole genome shotgun (WGS) entry which is preliminary data.</text>
</comment>
<name>A0ABN1D355_SACER</name>
<gene>
    <name evidence="2" type="ORF">GCM10009533_35030</name>
</gene>